<keyword evidence="2" id="KW-0378">Hydrolase</keyword>
<feature type="transmembrane region" description="Helical" evidence="3">
    <location>
        <begin position="530"/>
        <end position="552"/>
    </location>
</feature>
<keyword evidence="3" id="KW-0812">Transmembrane</keyword>
<evidence type="ECO:0000313" key="8">
    <source>
        <dbReference type="Proteomes" id="UP000332933"/>
    </source>
</evidence>
<dbReference type="AlphaFoldDB" id="A0A485KDH3"/>
<keyword evidence="3" id="KW-1133">Transmembrane helix</keyword>
<organism evidence="7 8">
    <name type="scientific">Aphanomyces stellatus</name>
    <dbReference type="NCBI Taxonomy" id="120398"/>
    <lineage>
        <taxon>Eukaryota</taxon>
        <taxon>Sar</taxon>
        <taxon>Stramenopiles</taxon>
        <taxon>Oomycota</taxon>
        <taxon>Saprolegniomycetes</taxon>
        <taxon>Saprolegniales</taxon>
        <taxon>Verrucalvaceae</taxon>
        <taxon>Aphanomyces</taxon>
    </lineage>
</organism>
<dbReference type="InterPro" id="IPR029058">
    <property type="entry name" value="AB_hydrolase_fold"/>
</dbReference>
<dbReference type="InterPro" id="IPR000073">
    <property type="entry name" value="AB_hydrolase_1"/>
</dbReference>
<dbReference type="OrthoDB" id="425534at2759"/>
<dbReference type="SUPFAM" id="SSF53474">
    <property type="entry name" value="alpha/beta-Hydrolases"/>
    <property type="match status" value="1"/>
</dbReference>
<dbReference type="Proteomes" id="UP000332933">
    <property type="component" value="Unassembled WGS sequence"/>
</dbReference>
<dbReference type="GO" id="GO:0016787">
    <property type="term" value="F:hydrolase activity"/>
    <property type="evidence" value="ECO:0007669"/>
    <property type="project" value="UniProtKB-KW"/>
</dbReference>
<dbReference type="InterPro" id="IPR051601">
    <property type="entry name" value="Serine_prot/Carboxylest_S33"/>
</dbReference>
<protein>
    <submittedName>
        <fullName evidence="7">Aste57867_4811 protein</fullName>
    </submittedName>
</protein>
<evidence type="ECO:0000259" key="4">
    <source>
        <dbReference type="Pfam" id="PF00561"/>
    </source>
</evidence>
<evidence type="ECO:0000313" key="6">
    <source>
        <dbReference type="EMBL" id="KAF0712494.1"/>
    </source>
</evidence>
<dbReference type="Pfam" id="PF00561">
    <property type="entry name" value="Abhydrolase_1"/>
    <property type="match status" value="1"/>
</dbReference>
<sequence length="570" mass="61752">MYSFHNFLCSVTKDATNVTVTIFLKRKRSTKPATKSIWLLQGGPGASSVGLEPIMASLNAMPALGGAVDVYTMDHRGTGRSSRLTCSAAQVETSGSPSKGEITVDNFATCAQDISTKLGDNGDGSMLAAYSTTSAATDLSKLVSLLDKGKESYVYGVSYGTYLVERLMQLANPQIKGYILDGVVSNSGSKVNQKLSFADWDTNANDVGKQYLSECAASPECSRRFSGLSVLDVLGAANGNTSVPYCFTTVSNLQSVLGTTWRTPIAKVVRLFFGHLLTSPLRNYIPALLYRMKRCGKDDPSVLYNFMTNYRNLIEASTTPNQAGQYSSTMLYNLVALSELWPTPTPSRQTLESMFNATFFGIDMSTIVPLYCLASGANSSKESGCDAEPTNPTKFQFRYPVDKYYDQPIEIPTNTNVLLLSGLLDAQTPPKYARYQLDSLVGDNKLLLEFPGAGHGVIATACGLSVFGDFVNRGSLQGLDASCVAGLKTSFATIPQLDAILMPTKNGDIYEGQYKQPEYVSSYYYPSNTWKYVGIAALCVFGVLGLYVCCVFRKKNQGTKQAATYVETQA</sequence>
<reference evidence="7 8" key="1">
    <citation type="submission" date="2019-03" db="EMBL/GenBank/DDBJ databases">
        <authorList>
            <person name="Gaulin E."/>
            <person name="Dumas B."/>
        </authorList>
    </citation>
    <scope>NUCLEOTIDE SEQUENCE [LARGE SCALE GENOMIC DNA]</scope>
    <source>
        <strain evidence="7">CBS 568.67</strain>
    </source>
</reference>
<evidence type="ECO:0000256" key="2">
    <source>
        <dbReference type="ARBA" id="ARBA00022801"/>
    </source>
</evidence>
<dbReference type="PANTHER" id="PTHR43248:SF3">
    <property type="entry name" value="AB HYDROLASE-1 DOMAIN-CONTAINING PROTEIN"/>
    <property type="match status" value="1"/>
</dbReference>
<keyword evidence="3" id="KW-0472">Membrane</keyword>
<dbReference type="InterPro" id="IPR013595">
    <property type="entry name" value="Pept_S33_TAP-like_C"/>
</dbReference>
<comment type="similarity">
    <text evidence="1">Belongs to the peptidase S33 family.</text>
</comment>
<accession>A0A485KDH3</accession>
<dbReference type="EMBL" id="VJMH01001258">
    <property type="protein sequence ID" value="KAF0712494.1"/>
    <property type="molecule type" value="Genomic_DNA"/>
</dbReference>
<evidence type="ECO:0000259" key="5">
    <source>
        <dbReference type="Pfam" id="PF08386"/>
    </source>
</evidence>
<feature type="domain" description="Peptidase S33 tripeptidyl aminopeptidase-like C-terminal" evidence="5">
    <location>
        <begin position="411"/>
        <end position="483"/>
    </location>
</feature>
<reference evidence="6" key="2">
    <citation type="submission" date="2019-06" db="EMBL/GenBank/DDBJ databases">
        <title>Genomics analysis of Aphanomyces spp. identifies a new class of oomycete effector associated with host adaptation.</title>
        <authorList>
            <person name="Gaulin E."/>
        </authorList>
    </citation>
    <scope>NUCLEOTIDE SEQUENCE</scope>
    <source>
        <strain evidence="6">CBS 578.67</strain>
    </source>
</reference>
<dbReference type="EMBL" id="CAADRA010001258">
    <property type="protein sequence ID" value="VFT81905.1"/>
    <property type="molecule type" value="Genomic_DNA"/>
</dbReference>
<evidence type="ECO:0000256" key="1">
    <source>
        <dbReference type="ARBA" id="ARBA00010088"/>
    </source>
</evidence>
<dbReference type="Pfam" id="PF08386">
    <property type="entry name" value="Abhydrolase_4"/>
    <property type="match status" value="1"/>
</dbReference>
<name>A0A485KDH3_9STRA</name>
<dbReference type="PANTHER" id="PTHR43248">
    <property type="entry name" value="2-SUCCINYL-6-HYDROXY-2,4-CYCLOHEXADIENE-1-CARBOXYLATE SYNTHASE"/>
    <property type="match status" value="1"/>
</dbReference>
<proteinExistence type="inferred from homology"/>
<keyword evidence="8" id="KW-1185">Reference proteome</keyword>
<dbReference type="Gene3D" id="3.40.50.1820">
    <property type="entry name" value="alpha/beta hydrolase"/>
    <property type="match status" value="1"/>
</dbReference>
<feature type="domain" description="AB hydrolase-1" evidence="4">
    <location>
        <begin position="39"/>
        <end position="198"/>
    </location>
</feature>
<evidence type="ECO:0000313" key="7">
    <source>
        <dbReference type="EMBL" id="VFT81905.1"/>
    </source>
</evidence>
<evidence type="ECO:0000256" key="3">
    <source>
        <dbReference type="SAM" id="Phobius"/>
    </source>
</evidence>
<gene>
    <name evidence="7" type="primary">Aste57867_4811</name>
    <name evidence="6" type="ORF">As57867_004798</name>
    <name evidence="7" type="ORF">ASTE57867_4811</name>
</gene>